<dbReference type="EMBL" id="AECS01000010">
    <property type="protein sequence ID" value="EFQ04753.1"/>
    <property type="molecule type" value="Genomic_DNA"/>
</dbReference>
<dbReference type="Pfam" id="PF04205">
    <property type="entry name" value="FMN_bind"/>
    <property type="match status" value="1"/>
</dbReference>
<feature type="domain" description="FMN-binding" evidence="3">
    <location>
        <begin position="64"/>
        <end position="156"/>
    </location>
</feature>
<organism evidence="4 5">
    <name type="scientific">Megasphaera micronuciformis F0359</name>
    <dbReference type="NCBI Taxonomy" id="706434"/>
    <lineage>
        <taxon>Bacteria</taxon>
        <taxon>Bacillati</taxon>
        <taxon>Bacillota</taxon>
        <taxon>Negativicutes</taxon>
        <taxon>Veillonellales</taxon>
        <taxon>Veillonellaceae</taxon>
        <taxon>Megasphaera</taxon>
    </lineage>
</organism>
<feature type="signal peptide" evidence="2">
    <location>
        <begin position="1"/>
        <end position="21"/>
    </location>
</feature>
<dbReference type="HOGENOM" id="CLU_119924_0_0_9"/>
<dbReference type="PROSITE" id="PS51257">
    <property type="entry name" value="PROKAR_LIPOPROTEIN"/>
    <property type="match status" value="1"/>
</dbReference>
<protein>
    <recommendedName>
        <fullName evidence="3">FMN-binding domain-containing protein</fullName>
    </recommendedName>
</protein>
<gene>
    <name evidence="4" type="ORF">HMPREF9429_00247</name>
</gene>
<sequence>MSVKKYAIFLCAAYAATQLLTGCGSEEAQQPAENNKSQNASCCDLSKTKDGTYTAESSVDKVHGKAVITLTIKDHKITAVEYKGIDKDGTTVKDENYGNDKDPTNAKKAKVAYESQRKYADQLLQKQKLGQVDAISGATINYDQFVEAVKKDLEQANQ</sequence>
<dbReference type="InterPro" id="IPR007329">
    <property type="entry name" value="FMN-bd"/>
</dbReference>
<dbReference type="STRING" id="706434.HMPREF9429_00247"/>
<reference evidence="4 5" key="1">
    <citation type="submission" date="2010-08" db="EMBL/GenBank/DDBJ databases">
        <authorList>
            <person name="Weinstock G."/>
            <person name="Sodergren E."/>
            <person name="Clifton S."/>
            <person name="Fulton L."/>
            <person name="Fulton B."/>
            <person name="Courtney L."/>
            <person name="Fronick C."/>
            <person name="Harrison M."/>
            <person name="Strong C."/>
            <person name="Farmer C."/>
            <person name="Delahaunty K."/>
            <person name="Markovic C."/>
            <person name="Hall O."/>
            <person name="Minx P."/>
            <person name="Tomlinson C."/>
            <person name="Mitreva M."/>
            <person name="Hou S."/>
            <person name="Chen J."/>
            <person name="Wollam A."/>
            <person name="Pepin K.H."/>
            <person name="Johnson M."/>
            <person name="Bhonagiri V."/>
            <person name="Zhang X."/>
            <person name="Suruliraj S."/>
            <person name="Warren W."/>
            <person name="Chinwalla A."/>
            <person name="Mardis E.R."/>
            <person name="Wilson R.K."/>
        </authorList>
    </citation>
    <scope>NUCLEOTIDE SEQUENCE [LARGE SCALE GENOMIC DNA]</scope>
    <source>
        <strain evidence="4 5">F0359</strain>
    </source>
</reference>
<dbReference type="OrthoDB" id="90011at2"/>
<dbReference type="Gene3D" id="3.90.1010.20">
    <property type="match status" value="1"/>
</dbReference>
<dbReference type="RefSeq" id="WP_006941009.1">
    <property type="nucleotide sequence ID" value="NZ_GL538184.1"/>
</dbReference>
<evidence type="ECO:0000256" key="2">
    <source>
        <dbReference type="SAM" id="SignalP"/>
    </source>
</evidence>
<evidence type="ECO:0000313" key="4">
    <source>
        <dbReference type="EMBL" id="EFQ04753.1"/>
    </source>
</evidence>
<evidence type="ECO:0000313" key="5">
    <source>
        <dbReference type="Proteomes" id="UP000003195"/>
    </source>
</evidence>
<dbReference type="eggNOG" id="COG4939">
    <property type="taxonomic scope" value="Bacteria"/>
</dbReference>
<accession>E2Z9Z1</accession>
<dbReference type="AlphaFoldDB" id="E2Z9Z1"/>
<comment type="caution">
    <text evidence="4">The sequence shown here is derived from an EMBL/GenBank/DDBJ whole genome shotgun (WGS) entry which is preliminary data.</text>
</comment>
<feature type="compositionally biased region" description="Basic and acidic residues" evidence="1">
    <location>
        <begin position="88"/>
        <end position="105"/>
    </location>
</feature>
<dbReference type="Proteomes" id="UP000003195">
    <property type="component" value="Unassembled WGS sequence"/>
</dbReference>
<keyword evidence="2" id="KW-0732">Signal</keyword>
<evidence type="ECO:0000256" key="1">
    <source>
        <dbReference type="SAM" id="MobiDB-lite"/>
    </source>
</evidence>
<dbReference type="SMART" id="SM00900">
    <property type="entry name" value="FMN_bind"/>
    <property type="match status" value="1"/>
</dbReference>
<keyword evidence="5" id="KW-1185">Reference proteome</keyword>
<evidence type="ECO:0000259" key="3">
    <source>
        <dbReference type="SMART" id="SM00900"/>
    </source>
</evidence>
<dbReference type="GO" id="GO:0010181">
    <property type="term" value="F:FMN binding"/>
    <property type="evidence" value="ECO:0007669"/>
    <property type="project" value="InterPro"/>
</dbReference>
<proteinExistence type="predicted"/>
<feature type="chain" id="PRO_5039293902" description="FMN-binding domain-containing protein" evidence="2">
    <location>
        <begin position="22"/>
        <end position="158"/>
    </location>
</feature>
<dbReference type="GO" id="GO:0016020">
    <property type="term" value="C:membrane"/>
    <property type="evidence" value="ECO:0007669"/>
    <property type="project" value="InterPro"/>
</dbReference>
<name>E2Z9Z1_9FIRM</name>
<feature type="region of interest" description="Disordered" evidence="1">
    <location>
        <begin position="88"/>
        <end position="107"/>
    </location>
</feature>